<accession>A0A653D1T7</accession>
<evidence type="ECO:0000256" key="3">
    <source>
        <dbReference type="ARBA" id="ARBA00022606"/>
    </source>
</evidence>
<dbReference type="GO" id="GO:0005549">
    <property type="term" value="F:odorant binding"/>
    <property type="evidence" value="ECO:0007669"/>
    <property type="project" value="InterPro"/>
</dbReference>
<keyword evidence="4 10" id="KW-0812">Transmembrane</keyword>
<evidence type="ECO:0000256" key="4">
    <source>
        <dbReference type="ARBA" id="ARBA00022692"/>
    </source>
</evidence>
<keyword evidence="6 10" id="KW-1133">Transmembrane helix</keyword>
<dbReference type="OrthoDB" id="6759486at2759"/>
<organism evidence="11 12">
    <name type="scientific">Callosobruchus maculatus</name>
    <name type="common">Southern cowpea weevil</name>
    <name type="synonym">Pulse bruchid</name>
    <dbReference type="NCBI Taxonomy" id="64391"/>
    <lineage>
        <taxon>Eukaryota</taxon>
        <taxon>Metazoa</taxon>
        <taxon>Ecdysozoa</taxon>
        <taxon>Arthropoda</taxon>
        <taxon>Hexapoda</taxon>
        <taxon>Insecta</taxon>
        <taxon>Pterygota</taxon>
        <taxon>Neoptera</taxon>
        <taxon>Endopterygota</taxon>
        <taxon>Coleoptera</taxon>
        <taxon>Polyphaga</taxon>
        <taxon>Cucujiformia</taxon>
        <taxon>Chrysomeloidea</taxon>
        <taxon>Chrysomelidae</taxon>
        <taxon>Bruchinae</taxon>
        <taxon>Bruchini</taxon>
        <taxon>Callosobruchus</taxon>
    </lineage>
</organism>
<keyword evidence="5" id="KW-0552">Olfaction</keyword>
<dbReference type="AlphaFoldDB" id="A0A653D1T7"/>
<gene>
    <name evidence="11" type="ORF">CALMAC_LOCUS13563</name>
</gene>
<dbReference type="GO" id="GO:0005886">
    <property type="term" value="C:plasma membrane"/>
    <property type="evidence" value="ECO:0007669"/>
    <property type="project" value="UniProtKB-SubCell"/>
</dbReference>
<evidence type="ECO:0000256" key="2">
    <source>
        <dbReference type="ARBA" id="ARBA00022475"/>
    </source>
</evidence>
<evidence type="ECO:0000256" key="1">
    <source>
        <dbReference type="ARBA" id="ARBA00004651"/>
    </source>
</evidence>
<feature type="non-terminal residue" evidence="11">
    <location>
        <position position="1"/>
    </location>
</feature>
<dbReference type="InterPro" id="IPR004117">
    <property type="entry name" value="7tm6_olfct_rcpt"/>
</dbReference>
<reference evidence="11 12" key="1">
    <citation type="submission" date="2019-01" db="EMBL/GenBank/DDBJ databases">
        <authorList>
            <person name="Sayadi A."/>
        </authorList>
    </citation>
    <scope>NUCLEOTIDE SEQUENCE [LARGE SCALE GENOMIC DNA]</scope>
</reference>
<evidence type="ECO:0000313" key="11">
    <source>
        <dbReference type="EMBL" id="VEN53915.1"/>
    </source>
</evidence>
<keyword evidence="3" id="KW-0716">Sensory transduction</keyword>
<evidence type="ECO:0000256" key="10">
    <source>
        <dbReference type="SAM" id="Phobius"/>
    </source>
</evidence>
<keyword evidence="9" id="KW-0807">Transducer</keyword>
<dbReference type="EMBL" id="CAACVG010009696">
    <property type="protein sequence ID" value="VEN53915.1"/>
    <property type="molecule type" value="Genomic_DNA"/>
</dbReference>
<keyword evidence="8" id="KW-0675">Receptor</keyword>
<feature type="transmembrane region" description="Helical" evidence="10">
    <location>
        <begin position="35"/>
        <end position="56"/>
    </location>
</feature>
<sequence>ESGRSVGRNLKKCVRHHNFLLRCIDDLNAILSKTLLIYIFVMVSGICTHMYTLSFVMGNSQQKISTSSPPSQTGHASPCQAEQIGVSLYLSKWHKYPSHSKAVLLGLLSGRIEAFIDIGGFGRLNMQTCLLTMKTMMSYFMFLRTVGSIS</sequence>
<evidence type="ECO:0000256" key="8">
    <source>
        <dbReference type="ARBA" id="ARBA00023170"/>
    </source>
</evidence>
<dbReference type="GO" id="GO:0004984">
    <property type="term" value="F:olfactory receptor activity"/>
    <property type="evidence" value="ECO:0007669"/>
    <property type="project" value="InterPro"/>
</dbReference>
<evidence type="ECO:0000256" key="7">
    <source>
        <dbReference type="ARBA" id="ARBA00023136"/>
    </source>
</evidence>
<dbReference type="GO" id="GO:0007165">
    <property type="term" value="P:signal transduction"/>
    <property type="evidence" value="ECO:0007669"/>
    <property type="project" value="UniProtKB-KW"/>
</dbReference>
<protein>
    <recommendedName>
        <fullName evidence="13">Odorant receptor</fullName>
    </recommendedName>
</protein>
<proteinExistence type="predicted"/>
<evidence type="ECO:0000256" key="6">
    <source>
        <dbReference type="ARBA" id="ARBA00022989"/>
    </source>
</evidence>
<evidence type="ECO:0000256" key="5">
    <source>
        <dbReference type="ARBA" id="ARBA00022725"/>
    </source>
</evidence>
<dbReference type="PANTHER" id="PTHR21137">
    <property type="entry name" value="ODORANT RECEPTOR"/>
    <property type="match status" value="1"/>
</dbReference>
<dbReference type="PANTHER" id="PTHR21137:SF35">
    <property type="entry name" value="ODORANT RECEPTOR 19A-RELATED"/>
    <property type="match status" value="1"/>
</dbReference>
<dbReference type="Proteomes" id="UP000410492">
    <property type="component" value="Unassembled WGS sequence"/>
</dbReference>
<keyword evidence="2" id="KW-1003">Cell membrane</keyword>
<evidence type="ECO:0000256" key="9">
    <source>
        <dbReference type="ARBA" id="ARBA00023224"/>
    </source>
</evidence>
<name>A0A653D1T7_CALMS</name>
<keyword evidence="7 10" id="KW-0472">Membrane</keyword>
<evidence type="ECO:0000313" key="12">
    <source>
        <dbReference type="Proteomes" id="UP000410492"/>
    </source>
</evidence>
<evidence type="ECO:0008006" key="13">
    <source>
        <dbReference type="Google" id="ProtNLM"/>
    </source>
</evidence>
<comment type="subcellular location">
    <subcellularLocation>
        <location evidence="1">Cell membrane</location>
        <topology evidence="1">Multi-pass membrane protein</topology>
    </subcellularLocation>
</comment>
<dbReference type="Pfam" id="PF02949">
    <property type="entry name" value="7tm_6"/>
    <property type="match status" value="1"/>
</dbReference>
<keyword evidence="12" id="KW-1185">Reference proteome</keyword>